<keyword evidence="2" id="KW-1185">Reference proteome</keyword>
<sequence>MSSREPVPRPFGSVSFHLFKTQYQYQVLSVSRPASDDNEWDMELKVLKWLSLSFMLVPGTRSGDWAMMLG</sequence>
<gene>
    <name evidence="1" type="ORF">ARMOST_20846</name>
</gene>
<evidence type="ECO:0000313" key="2">
    <source>
        <dbReference type="Proteomes" id="UP000219338"/>
    </source>
</evidence>
<protein>
    <submittedName>
        <fullName evidence="1">Uncharacterized protein</fullName>
    </submittedName>
</protein>
<evidence type="ECO:0000313" key="1">
    <source>
        <dbReference type="EMBL" id="SJL17297.1"/>
    </source>
</evidence>
<dbReference type="AlphaFoldDB" id="A0A284S8F6"/>
<proteinExistence type="predicted"/>
<accession>A0A284S8F6</accession>
<organism evidence="1 2">
    <name type="scientific">Armillaria ostoyae</name>
    <name type="common">Armillaria root rot fungus</name>
    <dbReference type="NCBI Taxonomy" id="47428"/>
    <lineage>
        <taxon>Eukaryota</taxon>
        <taxon>Fungi</taxon>
        <taxon>Dikarya</taxon>
        <taxon>Basidiomycota</taxon>
        <taxon>Agaricomycotina</taxon>
        <taxon>Agaricomycetes</taxon>
        <taxon>Agaricomycetidae</taxon>
        <taxon>Agaricales</taxon>
        <taxon>Marasmiineae</taxon>
        <taxon>Physalacriaceae</taxon>
        <taxon>Armillaria</taxon>
    </lineage>
</organism>
<name>A0A284S8F6_ARMOS</name>
<dbReference type="EMBL" id="FUEG01000042">
    <property type="protein sequence ID" value="SJL17297.1"/>
    <property type="molecule type" value="Genomic_DNA"/>
</dbReference>
<reference evidence="2" key="1">
    <citation type="journal article" date="2017" name="Nat. Ecol. Evol.">
        <title>Genome expansion and lineage-specific genetic innovations in the forest pathogenic fungi Armillaria.</title>
        <authorList>
            <person name="Sipos G."/>
            <person name="Prasanna A.N."/>
            <person name="Walter M.C."/>
            <person name="O'Connor E."/>
            <person name="Balint B."/>
            <person name="Krizsan K."/>
            <person name="Kiss B."/>
            <person name="Hess J."/>
            <person name="Varga T."/>
            <person name="Slot J."/>
            <person name="Riley R."/>
            <person name="Boka B."/>
            <person name="Rigling D."/>
            <person name="Barry K."/>
            <person name="Lee J."/>
            <person name="Mihaltcheva S."/>
            <person name="LaButti K."/>
            <person name="Lipzen A."/>
            <person name="Waldron R."/>
            <person name="Moloney N.M."/>
            <person name="Sperisen C."/>
            <person name="Kredics L."/>
            <person name="Vagvoelgyi C."/>
            <person name="Patrignani A."/>
            <person name="Fitzpatrick D."/>
            <person name="Nagy I."/>
            <person name="Doyle S."/>
            <person name="Anderson J.B."/>
            <person name="Grigoriev I.V."/>
            <person name="Gueldener U."/>
            <person name="Muensterkoetter M."/>
            <person name="Nagy L.G."/>
        </authorList>
    </citation>
    <scope>NUCLEOTIDE SEQUENCE [LARGE SCALE GENOMIC DNA]</scope>
    <source>
        <strain evidence="2">C18/9</strain>
    </source>
</reference>
<dbReference type="Proteomes" id="UP000219338">
    <property type="component" value="Unassembled WGS sequence"/>
</dbReference>